<protein>
    <recommendedName>
        <fullName evidence="5">Outer membrane protein beta-barrel domain-containing protein</fullName>
    </recommendedName>
</protein>
<feature type="signal peptide" evidence="2">
    <location>
        <begin position="1"/>
        <end position="21"/>
    </location>
</feature>
<evidence type="ECO:0000313" key="4">
    <source>
        <dbReference type="Proteomes" id="UP000664807"/>
    </source>
</evidence>
<proteinExistence type="predicted"/>
<comment type="caution">
    <text evidence="3">The sequence shown here is derived from an EMBL/GenBank/DDBJ whole genome shotgun (WGS) entry which is preliminary data.</text>
</comment>
<sequence>MKRYALISVILCISAINVVFAQKTDKEKTDSEDSYILMDVSYMNDAVFMGRRDSITAPYLLPSIGYYDKSGLFADATVSYLTSSVEQRVDLFYLTGGYLFDSNNWSGGVSGTAYFYNEESYNVQSEVVADITGLISYDFKLLELSVYASSYFNKNSSPDIFLGFMADHTFRAFDDQMLFAPRFSVYAGSQYFYEEYYTTSRLGNRKSSSSGQGSGPGGSMDSGTEVTTVQIAEASEFNVLNMELSFPFQYHLDQFILSFTPTWAFPQTPATLTTDTGTFEEDLENVFYWSVGLSYWFKTNEKN</sequence>
<evidence type="ECO:0000313" key="3">
    <source>
        <dbReference type="EMBL" id="MBO0340547.1"/>
    </source>
</evidence>
<keyword evidence="2" id="KW-0732">Signal</keyword>
<feature type="region of interest" description="Disordered" evidence="1">
    <location>
        <begin position="203"/>
        <end position="224"/>
    </location>
</feature>
<organism evidence="3 4">
    <name type="scientific">Flagellimonas profundi</name>
    <dbReference type="NCBI Taxonomy" id="2915620"/>
    <lineage>
        <taxon>Bacteria</taxon>
        <taxon>Pseudomonadati</taxon>
        <taxon>Bacteroidota</taxon>
        <taxon>Flavobacteriia</taxon>
        <taxon>Flavobacteriales</taxon>
        <taxon>Flavobacteriaceae</taxon>
        <taxon>Flagellimonas</taxon>
    </lineage>
</organism>
<gene>
    <name evidence="3" type="ORF">J0654_02775</name>
</gene>
<feature type="chain" id="PRO_5045879741" description="Outer membrane protein beta-barrel domain-containing protein" evidence="2">
    <location>
        <begin position="22"/>
        <end position="303"/>
    </location>
</feature>
<keyword evidence="4" id="KW-1185">Reference proteome</keyword>
<dbReference type="RefSeq" id="WP_207026242.1">
    <property type="nucleotide sequence ID" value="NZ_JAFLNM010000001.1"/>
</dbReference>
<evidence type="ECO:0000256" key="2">
    <source>
        <dbReference type="SAM" id="SignalP"/>
    </source>
</evidence>
<evidence type="ECO:0000256" key="1">
    <source>
        <dbReference type="SAM" id="MobiDB-lite"/>
    </source>
</evidence>
<name>A0ABS3FBL4_9FLAO</name>
<accession>A0ABS3FBL4</accession>
<reference evidence="3 4" key="1">
    <citation type="submission" date="2021-03" db="EMBL/GenBank/DDBJ databases">
        <title>Muricauda lutimaris sp. nov. and Muricauda ruestringensis sp. nov, two marine members of the Flavobacteriaceae isolated from deep sea sediments of Western Pacific.</title>
        <authorList>
            <person name="Zhao S."/>
            <person name="Liu R."/>
        </authorList>
    </citation>
    <scope>NUCLEOTIDE SEQUENCE [LARGE SCALE GENOMIC DNA]</scope>
    <source>
        <strain evidence="3 4">BC31-3-A3</strain>
    </source>
</reference>
<dbReference type="EMBL" id="JAFLNM010000001">
    <property type="protein sequence ID" value="MBO0340547.1"/>
    <property type="molecule type" value="Genomic_DNA"/>
</dbReference>
<evidence type="ECO:0008006" key="5">
    <source>
        <dbReference type="Google" id="ProtNLM"/>
    </source>
</evidence>
<dbReference type="Proteomes" id="UP000664807">
    <property type="component" value="Unassembled WGS sequence"/>
</dbReference>